<keyword evidence="2" id="KW-1185">Reference proteome</keyword>
<accession>A0AAD6CU07</accession>
<sequence length="313" mass="36301">MEATPPSERDSRLKPAHLLWNYELRRTNQILTERLLQTKRSVNEAEEVNDHLCECLNDLLGIMGSLMTTNTNSTGIDQYLELRKLQRQFKRTLKAVNKYTKATDEKSDATINCISAFSLLLAKSKEKAAANKIPEPRIKSEPPEDTIMTDAAQDQQTSRQCTSTHPFVKHDEQEEALTNAEIEANLKARMKQNGRPLELYFEGAKLYRVRMRAIRPNNDIDHISPFLAGLDNNLYRRRIVHWLRQETYDWLWLEHIVLFILSEEEYFAKQDYALAHQSEDGSVLLPDGTRQRRFVILQPITAEDLTDSEVEEE</sequence>
<organism evidence="1 2">
    <name type="scientific">Penicillium frequentans</name>
    <dbReference type="NCBI Taxonomy" id="3151616"/>
    <lineage>
        <taxon>Eukaryota</taxon>
        <taxon>Fungi</taxon>
        <taxon>Dikarya</taxon>
        <taxon>Ascomycota</taxon>
        <taxon>Pezizomycotina</taxon>
        <taxon>Eurotiomycetes</taxon>
        <taxon>Eurotiomycetidae</taxon>
        <taxon>Eurotiales</taxon>
        <taxon>Aspergillaceae</taxon>
        <taxon>Penicillium</taxon>
    </lineage>
</organism>
<dbReference type="AlphaFoldDB" id="A0AAD6CU07"/>
<gene>
    <name evidence="1" type="ORF">N7494_008077</name>
</gene>
<dbReference type="Proteomes" id="UP001220324">
    <property type="component" value="Unassembled WGS sequence"/>
</dbReference>
<proteinExistence type="predicted"/>
<comment type="caution">
    <text evidence="1">The sequence shown here is derived from an EMBL/GenBank/DDBJ whole genome shotgun (WGS) entry which is preliminary data.</text>
</comment>
<evidence type="ECO:0000313" key="2">
    <source>
        <dbReference type="Proteomes" id="UP001220324"/>
    </source>
</evidence>
<reference evidence="1 2" key="1">
    <citation type="journal article" date="2023" name="IMA Fungus">
        <title>Comparative genomic study of the Penicillium genus elucidates a diverse pangenome and 15 lateral gene transfer events.</title>
        <authorList>
            <person name="Petersen C."/>
            <person name="Sorensen T."/>
            <person name="Nielsen M.R."/>
            <person name="Sondergaard T.E."/>
            <person name="Sorensen J.L."/>
            <person name="Fitzpatrick D.A."/>
            <person name="Frisvad J.C."/>
            <person name="Nielsen K.L."/>
        </authorList>
    </citation>
    <scope>NUCLEOTIDE SEQUENCE [LARGE SCALE GENOMIC DNA]</scope>
    <source>
        <strain evidence="1 2">IBT 35679</strain>
    </source>
</reference>
<evidence type="ECO:0000313" key="1">
    <source>
        <dbReference type="EMBL" id="KAJ5538598.1"/>
    </source>
</evidence>
<name>A0AAD6CU07_9EURO</name>
<dbReference type="EMBL" id="JAQIZZ010000006">
    <property type="protein sequence ID" value="KAJ5538598.1"/>
    <property type="molecule type" value="Genomic_DNA"/>
</dbReference>
<protein>
    <submittedName>
        <fullName evidence="1">Uncharacterized protein</fullName>
    </submittedName>
</protein>